<feature type="compositionally biased region" description="Basic and acidic residues" evidence="2">
    <location>
        <begin position="574"/>
        <end position="585"/>
    </location>
</feature>
<accession>A0A8S0ZN16</accession>
<gene>
    <name evidence="3" type="ORF">APLA_LOCUS6668</name>
</gene>
<evidence type="ECO:0000256" key="1">
    <source>
        <dbReference type="SAM" id="Coils"/>
    </source>
</evidence>
<dbReference type="PANTHER" id="PTHR28663:SF1">
    <property type="entry name" value="CILIA- AND FLAGELLA- ASSOCIATED PROTEIN 210"/>
    <property type="match status" value="1"/>
</dbReference>
<feature type="compositionally biased region" description="Basic and acidic residues" evidence="2">
    <location>
        <begin position="8"/>
        <end position="27"/>
    </location>
</feature>
<evidence type="ECO:0000313" key="3">
    <source>
        <dbReference type="EMBL" id="CAB3234465.1"/>
    </source>
</evidence>
<feature type="region of interest" description="Disordered" evidence="2">
    <location>
        <begin position="1"/>
        <end position="27"/>
    </location>
</feature>
<feature type="coiled-coil region" evidence="1">
    <location>
        <begin position="256"/>
        <end position="337"/>
    </location>
</feature>
<evidence type="ECO:0008006" key="5">
    <source>
        <dbReference type="Google" id="ProtNLM"/>
    </source>
</evidence>
<sequence>MPIALSQKEWERIKKRTSPDKEDPEAVRRREYVNFLNTASQEMTKTWPNSVENVNRRNEELRLARIEAAEQANTIFYKRYLRKKKEKQEQLMYSARDIMFKSSDAPKLLLTAVIETAVQKERIEQINFLNELRRQEAENKRKNDDHIIQQAKEWNELNELRRKRRFEVNKQHQKEILEQAHEVAERNRKAYETELNLQKIDNINASAEIDAMKEFDKDFKEREKIRIFKDMEQAKAETITRKKEQAARDKMDDRLIEVLNKSRARIERRRKQTELDVKNEKLRVLEAISNKLQSGDAEREAKEEAILQKAIKEKRDLEDARNEAQTQKNLKNKQERIALREKFLRDEEQRIHEFNTRRQFEIMNRFKNAELFKEFKENMRRVKNRKVKDYRADILKLWKEREEREARELAAKRYFYGELAEKKIRDADNKLLTHASHLLAEAKEHGRPDFAIRRAIDKYCKMYRLYPMPPLYEPIAEHMRHYEPKDESRPDPNYVYPPPPQSTADDGDESLQLGDKRDGLQGTENAGPSKQTTNKPQEDSDGYKKAGPANGLQRRNSKNDLSLPPIAMVPCKNPDCHCELKPKDS</sequence>
<organism evidence="3 4">
    <name type="scientific">Arctia plantaginis</name>
    <name type="common">Wood tiger moth</name>
    <name type="synonym">Phalaena plantaginis</name>
    <dbReference type="NCBI Taxonomy" id="874455"/>
    <lineage>
        <taxon>Eukaryota</taxon>
        <taxon>Metazoa</taxon>
        <taxon>Ecdysozoa</taxon>
        <taxon>Arthropoda</taxon>
        <taxon>Hexapoda</taxon>
        <taxon>Insecta</taxon>
        <taxon>Pterygota</taxon>
        <taxon>Neoptera</taxon>
        <taxon>Endopterygota</taxon>
        <taxon>Lepidoptera</taxon>
        <taxon>Glossata</taxon>
        <taxon>Ditrysia</taxon>
        <taxon>Noctuoidea</taxon>
        <taxon>Erebidae</taxon>
        <taxon>Arctiinae</taxon>
        <taxon>Arctia</taxon>
    </lineage>
</organism>
<evidence type="ECO:0000256" key="2">
    <source>
        <dbReference type="SAM" id="MobiDB-lite"/>
    </source>
</evidence>
<feature type="region of interest" description="Disordered" evidence="2">
    <location>
        <begin position="482"/>
        <end position="585"/>
    </location>
</feature>
<evidence type="ECO:0000313" key="4">
    <source>
        <dbReference type="Proteomes" id="UP000494256"/>
    </source>
</evidence>
<dbReference type="EMBL" id="CADEBD010000294">
    <property type="protein sequence ID" value="CAB3234465.1"/>
    <property type="molecule type" value="Genomic_DNA"/>
</dbReference>
<reference evidence="3 4" key="1">
    <citation type="submission" date="2020-04" db="EMBL/GenBank/DDBJ databases">
        <authorList>
            <person name="Wallbank WR R."/>
            <person name="Pardo Diaz C."/>
            <person name="Kozak K."/>
            <person name="Martin S."/>
            <person name="Jiggins C."/>
            <person name="Moest M."/>
            <person name="Warren A I."/>
            <person name="Byers J.R.P. K."/>
            <person name="Montejo-Kovacevich G."/>
            <person name="Yen C E."/>
        </authorList>
    </citation>
    <scope>NUCLEOTIDE SEQUENCE [LARGE SCALE GENOMIC DNA]</scope>
</reference>
<comment type="caution">
    <text evidence="3">The sequence shown here is derived from an EMBL/GenBank/DDBJ whole genome shotgun (WGS) entry which is preliminary data.</text>
</comment>
<name>A0A8S0ZN16_ARCPL</name>
<protein>
    <recommendedName>
        <fullName evidence="5">Trichohyalin-plectin-homology domain-containing protein</fullName>
    </recommendedName>
</protein>
<dbReference type="AlphaFoldDB" id="A0A8S0ZN16"/>
<proteinExistence type="predicted"/>
<dbReference type="GO" id="GO:0005879">
    <property type="term" value="C:axonemal microtubule"/>
    <property type="evidence" value="ECO:0007669"/>
    <property type="project" value="TreeGrafter"/>
</dbReference>
<dbReference type="OrthoDB" id="277175at2759"/>
<dbReference type="PANTHER" id="PTHR28663">
    <property type="entry name" value="COILED-COIL DOMAIN-CONTAINING PROTEIN 173"/>
    <property type="match status" value="1"/>
</dbReference>
<dbReference type="InterPro" id="IPR039986">
    <property type="entry name" value="CFAP210"/>
</dbReference>
<dbReference type="Proteomes" id="UP000494256">
    <property type="component" value="Unassembled WGS sequence"/>
</dbReference>
<keyword evidence="1" id="KW-0175">Coiled coil</keyword>
<feature type="compositionally biased region" description="Polar residues" evidence="2">
    <location>
        <begin position="522"/>
        <end position="535"/>
    </location>
</feature>